<evidence type="ECO:0000313" key="3">
    <source>
        <dbReference type="Proteomes" id="UP000195570"/>
    </source>
</evidence>
<dbReference type="RefSeq" id="XP_067083453.1">
    <property type="nucleotide sequence ID" value="XM_067227352.1"/>
</dbReference>
<dbReference type="EMBL" id="CZPT02001954">
    <property type="protein sequence ID" value="SCU73013.1"/>
    <property type="molecule type" value="Genomic_DNA"/>
</dbReference>
<dbReference type="AlphaFoldDB" id="A0A1G4IKB9"/>
<evidence type="ECO:0000313" key="2">
    <source>
        <dbReference type="EMBL" id="SCU73013.1"/>
    </source>
</evidence>
<protein>
    <submittedName>
        <fullName evidence="2">Uncharacterized protein</fullName>
    </submittedName>
</protein>
<accession>A0A1G4IKB9</accession>
<comment type="caution">
    <text evidence="2">The sequence shown here is derived from an EMBL/GenBank/DDBJ whole genome shotgun (WGS) entry which is preliminary data.</text>
</comment>
<dbReference type="GeneID" id="92378537"/>
<sequence length="93" mass="10757">MAVPRWMRRFEIYAVCMIWPISTIVGIVGTYKLFMWSYGGRDCFRYVVIEEPMKGQWFQANPKSALGMDTPLANVPKFLETSPYTYDDNTGSD</sequence>
<proteinExistence type="predicted"/>
<keyword evidence="1" id="KW-0812">Transmembrane</keyword>
<name>A0A1G4IKB9_TRYEQ</name>
<reference evidence="2" key="1">
    <citation type="submission" date="2016-09" db="EMBL/GenBank/DDBJ databases">
        <authorList>
            <person name="Hebert L."/>
            <person name="Moumen B."/>
        </authorList>
    </citation>
    <scope>NUCLEOTIDE SEQUENCE [LARGE SCALE GENOMIC DNA]</scope>
    <source>
        <strain evidence="2">OVI</strain>
    </source>
</reference>
<dbReference type="Proteomes" id="UP000195570">
    <property type="component" value="Unassembled WGS sequence"/>
</dbReference>
<evidence type="ECO:0000256" key="1">
    <source>
        <dbReference type="SAM" id="Phobius"/>
    </source>
</evidence>
<keyword evidence="1" id="KW-1133">Transmembrane helix</keyword>
<keyword evidence="3" id="KW-1185">Reference proteome</keyword>
<organism evidence="2 3">
    <name type="scientific">Trypanosoma equiperdum</name>
    <dbReference type="NCBI Taxonomy" id="5694"/>
    <lineage>
        <taxon>Eukaryota</taxon>
        <taxon>Discoba</taxon>
        <taxon>Euglenozoa</taxon>
        <taxon>Kinetoplastea</taxon>
        <taxon>Metakinetoplastina</taxon>
        <taxon>Trypanosomatida</taxon>
        <taxon>Trypanosomatidae</taxon>
        <taxon>Trypanosoma</taxon>
    </lineage>
</organism>
<feature type="transmembrane region" description="Helical" evidence="1">
    <location>
        <begin position="12"/>
        <end position="31"/>
    </location>
</feature>
<gene>
    <name evidence="2" type="ORF">TEOVI_000459700</name>
</gene>
<dbReference type="VEuPathDB" id="TriTrypDB:TEOVI_000459700"/>
<keyword evidence="1" id="KW-0472">Membrane</keyword>